<evidence type="ECO:0000313" key="10">
    <source>
        <dbReference type="EMBL" id="MCD9644323.1"/>
    </source>
</evidence>
<evidence type="ECO:0000256" key="6">
    <source>
        <dbReference type="ARBA" id="ARBA00022840"/>
    </source>
</evidence>
<dbReference type="Proteomes" id="UP000823775">
    <property type="component" value="Unassembled WGS sequence"/>
</dbReference>
<name>A0ABS8VAS9_DATST</name>
<sequence>MVWWEAVLSPALQVLFDKLASGEILNILKVWNVNELLLDKLKISYFINTAVLDDAEEKQYLNPAVETWIDMLRDAVFEAEDTLDELATEALRCKLEPDSQIFSQQVRNWNFIAMRSRIEELITRLEYIAKQKDVLGLETNKKSCYGKMCRGPSTPLILESHVYGRYAEKEELIKLLVSSCDDTNRVAPFSVIPLIGYEFNKKDLVLLWMAEGFVQPVAQITMEEVGNGNFTELQSRCFFQESSQNRSLFVMHDLVHDLALSVSRRTCIQLEENWKNRLYQNCEKARYFSCIRSKYDVFRKFEMLSDVKRLRTFLPLAPSQGAEFCYLTKKVLSDILPKLSCLRVLSLSYYCITEIPESIGCLKHLRFINFSYTEIKYLPQSISNLYNLQTLLLHNCDYLIELPADMGKLLNLRYLDVSGSGIQKIPLGLDKLVCLRILPEFVVGSNVSSIRTLPEFTVGTNISGTSDQKSKGSGIGALSNLLYLEGSLSILNLENVDNVWDAHRASLKTKKHLRELLLQWSDGFEDSEKARMATDVLDLLQPHKNIEKVSINGYSGTQLPTWTANPSFRKLVSLSLSDCKGCRFLPSLGQLSLLKNLMVKGFSEIKSIGDEFFGYNSTILTPFASLETLTFTEMLEWEDWLFGCDEDREAFSNLLELHLEECPKLRGKLPDVLPCLVKLVIYECQQLDSSLPRLPQLHELDLRRCNIRLISSPREVTKLASLQLSNLSNEYLPESFLQNLTTVERLIISDCCDLVHLSRNKNELQYLTSLRHLVIRNCDLLVSLFEEGQKLPNRLEYVELDSCNNLQKLPSLLHTLTFLEEVIITDCPRLESFAGKIFPSNLKGLAIRGCSVESLPESMMNRISSLEYLSVHGCLMLASFPRDRELLPTTFQQLKIEKCPNLEFLPEGMMHSSNTSLQVLEIFDCSSISSFPGGQLPKTLKTLTVWNCFNLEALPDIRTETMLLESLRVGNCTNLKHLPHGLHKLMNLNYLEVDGCPGIECFPREGLPQNLTKVLILDCENLKFLPKRMQNLTSLQELQLSNCPAITSFPEGGFPTNLVSLDVKDCKNLMPMSEWGLHRLASLRRLTIHGISSNLSSFPEWLLPSTLETLNILHLSNLESLSPWLQNLTSLENLKVKDCQKLLSLPKEDVPPMLSYLEISGCPLLEQNCEWSKIDHIPCIVISINICDSQLRYYAKMSWRKSFRCLAKQYKCRSSESSVSNEHWNGIFVVKNSSVQSQSQRSYLSSSLSQTGNLSKALTFEGNMSGRAKLPGFVTGIAQGAGPGAIVVSRQYGQMSGDGNDLSREFFVRLWLADKRKQKRKLRNIADRRGTGFESRTFSQAPSGKWFSDAFNPEETSYNKVKPVLKQPPTSQSVTGILEPTSLEEVKVAPLLARSNLLITRDIEWANLMLGFEQENRYAVMDVCFPQSPVGFIREQSNLLARQGNCTLWNYPLKHWLSAGCICKKNSS</sequence>
<dbReference type="PANTHER" id="PTHR36766">
    <property type="entry name" value="PLANT BROAD-SPECTRUM MILDEW RESISTANCE PROTEIN RPW8"/>
    <property type="match status" value="1"/>
</dbReference>
<proteinExistence type="inferred from homology"/>
<keyword evidence="2" id="KW-0433">Leucine-rich repeat</keyword>
<evidence type="ECO:0000259" key="9">
    <source>
        <dbReference type="Pfam" id="PF25019"/>
    </source>
</evidence>
<organism evidence="10 11">
    <name type="scientific">Datura stramonium</name>
    <name type="common">Jimsonweed</name>
    <name type="synonym">Common thornapple</name>
    <dbReference type="NCBI Taxonomy" id="4076"/>
    <lineage>
        <taxon>Eukaryota</taxon>
        <taxon>Viridiplantae</taxon>
        <taxon>Streptophyta</taxon>
        <taxon>Embryophyta</taxon>
        <taxon>Tracheophyta</taxon>
        <taxon>Spermatophyta</taxon>
        <taxon>Magnoliopsida</taxon>
        <taxon>eudicotyledons</taxon>
        <taxon>Gunneridae</taxon>
        <taxon>Pentapetalae</taxon>
        <taxon>asterids</taxon>
        <taxon>lamiids</taxon>
        <taxon>Solanales</taxon>
        <taxon>Solanaceae</taxon>
        <taxon>Solanoideae</taxon>
        <taxon>Datureae</taxon>
        <taxon>Datura</taxon>
    </lineage>
</organism>
<accession>A0ABS8VAS9</accession>
<comment type="caution">
    <text evidence="10">The sequence shown here is derived from an EMBL/GenBank/DDBJ whole genome shotgun (WGS) entry which is preliminary data.</text>
</comment>
<evidence type="ECO:0000313" key="11">
    <source>
        <dbReference type="Proteomes" id="UP000823775"/>
    </source>
</evidence>
<evidence type="ECO:0008006" key="12">
    <source>
        <dbReference type="Google" id="ProtNLM"/>
    </source>
</evidence>
<dbReference type="PANTHER" id="PTHR36766:SF51">
    <property type="entry name" value="DISEASE RESISTANCE RPP13-LIKE PROTEIN 1"/>
    <property type="match status" value="1"/>
</dbReference>
<keyword evidence="3" id="KW-0677">Repeat</keyword>
<dbReference type="Gene3D" id="3.80.10.10">
    <property type="entry name" value="Ribonuclease Inhibitor"/>
    <property type="match status" value="5"/>
</dbReference>
<evidence type="ECO:0000259" key="7">
    <source>
        <dbReference type="Pfam" id="PF18052"/>
    </source>
</evidence>
<evidence type="ECO:0000256" key="5">
    <source>
        <dbReference type="ARBA" id="ARBA00022821"/>
    </source>
</evidence>
<protein>
    <recommendedName>
        <fullName evidence="12">Rx N-terminal domain-containing protein</fullName>
    </recommendedName>
</protein>
<dbReference type="SUPFAM" id="SSF52058">
    <property type="entry name" value="L domain-like"/>
    <property type="match status" value="3"/>
</dbReference>
<comment type="similarity">
    <text evidence="1">Belongs to the phospholipid scramblase family.</text>
</comment>
<keyword evidence="11" id="KW-1185">Reference proteome</keyword>
<feature type="domain" description="Disease resistance protein winged helix" evidence="8">
    <location>
        <begin position="196"/>
        <end position="259"/>
    </location>
</feature>
<dbReference type="InterPro" id="IPR005552">
    <property type="entry name" value="Scramblase"/>
</dbReference>
<evidence type="ECO:0000256" key="3">
    <source>
        <dbReference type="ARBA" id="ARBA00022737"/>
    </source>
</evidence>
<keyword evidence="5" id="KW-0611">Plant defense</keyword>
<keyword evidence="4" id="KW-0547">Nucleotide-binding</keyword>
<gene>
    <name evidence="10" type="ORF">HAX54_032509</name>
</gene>
<evidence type="ECO:0000256" key="1">
    <source>
        <dbReference type="ARBA" id="ARBA00005350"/>
    </source>
</evidence>
<evidence type="ECO:0000256" key="4">
    <source>
        <dbReference type="ARBA" id="ARBA00022741"/>
    </source>
</evidence>
<dbReference type="Pfam" id="PF18052">
    <property type="entry name" value="Rx_N"/>
    <property type="match status" value="1"/>
</dbReference>
<dbReference type="InterPro" id="IPR058922">
    <property type="entry name" value="WHD_DRP"/>
</dbReference>
<dbReference type="Pfam" id="PF25019">
    <property type="entry name" value="LRR_R13L1-DRL21"/>
    <property type="match status" value="1"/>
</dbReference>
<dbReference type="SMART" id="SM00369">
    <property type="entry name" value="LRR_TYP"/>
    <property type="match status" value="5"/>
</dbReference>
<dbReference type="InterPro" id="IPR003591">
    <property type="entry name" value="Leu-rich_rpt_typical-subtyp"/>
</dbReference>
<dbReference type="Pfam" id="PF23559">
    <property type="entry name" value="WHD_DRP"/>
    <property type="match status" value="1"/>
</dbReference>
<evidence type="ECO:0000259" key="8">
    <source>
        <dbReference type="Pfam" id="PF23559"/>
    </source>
</evidence>
<dbReference type="Pfam" id="PF03803">
    <property type="entry name" value="Scramblase"/>
    <property type="match status" value="1"/>
</dbReference>
<evidence type="ECO:0000256" key="2">
    <source>
        <dbReference type="ARBA" id="ARBA00022614"/>
    </source>
</evidence>
<dbReference type="InterPro" id="IPR041118">
    <property type="entry name" value="Rx_N"/>
</dbReference>
<dbReference type="Gene3D" id="1.20.5.4130">
    <property type="match status" value="1"/>
</dbReference>
<reference evidence="10 11" key="1">
    <citation type="journal article" date="2021" name="BMC Genomics">
        <title>Datura genome reveals duplications of psychoactive alkaloid biosynthetic genes and high mutation rate following tissue culture.</title>
        <authorList>
            <person name="Rajewski A."/>
            <person name="Carter-House D."/>
            <person name="Stajich J."/>
            <person name="Litt A."/>
        </authorList>
    </citation>
    <scope>NUCLEOTIDE SEQUENCE [LARGE SCALE GENOMIC DNA]</scope>
    <source>
        <strain evidence="10">AR-01</strain>
    </source>
</reference>
<feature type="domain" description="R13L1/DRL21-like LRR repeat region" evidence="9">
    <location>
        <begin position="475"/>
        <end position="601"/>
    </location>
</feature>
<keyword evidence="6" id="KW-0067">ATP-binding</keyword>
<dbReference type="EMBL" id="JACEIK010004124">
    <property type="protein sequence ID" value="MCD9644323.1"/>
    <property type="molecule type" value="Genomic_DNA"/>
</dbReference>
<dbReference type="InterPro" id="IPR032675">
    <property type="entry name" value="LRR_dom_sf"/>
</dbReference>
<dbReference type="InterPro" id="IPR056789">
    <property type="entry name" value="LRR_R13L1-DRL21"/>
</dbReference>
<feature type="domain" description="Disease resistance N-terminal" evidence="7">
    <location>
        <begin position="7"/>
        <end position="102"/>
    </location>
</feature>